<evidence type="ECO:0000313" key="1">
    <source>
        <dbReference type="EMBL" id="KAF2770253.1"/>
    </source>
</evidence>
<evidence type="ECO:0000313" key="2">
    <source>
        <dbReference type="Proteomes" id="UP000799436"/>
    </source>
</evidence>
<protein>
    <submittedName>
        <fullName evidence="1">Uncharacterized protein</fullName>
    </submittedName>
</protein>
<proteinExistence type="predicted"/>
<dbReference type="EMBL" id="ML995827">
    <property type="protein sequence ID" value="KAF2770253.1"/>
    <property type="molecule type" value="Genomic_DNA"/>
</dbReference>
<gene>
    <name evidence="1" type="ORF">EJ03DRAFT_77691</name>
</gene>
<reference evidence="1" key="1">
    <citation type="journal article" date="2020" name="Stud. Mycol.">
        <title>101 Dothideomycetes genomes: a test case for predicting lifestyles and emergence of pathogens.</title>
        <authorList>
            <person name="Haridas S."/>
            <person name="Albert R."/>
            <person name="Binder M."/>
            <person name="Bloem J."/>
            <person name="Labutti K."/>
            <person name="Salamov A."/>
            <person name="Andreopoulos B."/>
            <person name="Baker S."/>
            <person name="Barry K."/>
            <person name="Bills G."/>
            <person name="Bluhm B."/>
            <person name="Cannon C."/>
            <person name="Castanera R."/>
            <person name="Culley D."/>
            <person name="Daum C."/>
            <person name="Ezra D."/>
            <person name="Gonzalez J."/>
            <person name="Henrissat B."/>
            <person name="Kuo A."/>
            <person name="Liang C."/>
            <person name="Lipzen A."/>
            <person name="Lutzoni F."/>
            <person name="Magnuson J."/>
            <person name="Mondo S."/>
            <person name="Nolan M."/>
            <person name="Ohm R."/>
            <person name="Pangilinan J."/>
            <person name="Park H.-J."/>
            <person name="Ramirez L."/>
            <person name="Alfaro M."/>
            <person name="Sun H."/>
            <person name="Tritt A."/>
            <person name="Yoshinaga Y."/>
            <person name="Zwiers L.-H."/>
            <person name="Turgeon B."/>
            <person name="Goodwin S."/>
            <person name="Spatafora J."/>
            <person name="Crous P."/>
            <person name="Grigoriev I."/>
        </authorList>
    </citation>
    <scope>NUCLEOTIDE SEQUENCE</scope>
    <source>
        <strain evidence="1">CBS 116005</strain>
    </source>
</reference>
<sequence>MMRPGNPSARCGLEESCTVLPSDLAVKFTHIESRLVENPGCRQPADDLREGSRMSKPRTLLYRRNPLDRCISLHVCNSLVFCPVSLRLNTGDSPRKRGGNAPCCNKATPYPTHREQIYQEDVVSMHAISDHEIIGQNMAAIELCTLESGLQDCMNGLNSRQAGQEILESNT</sequence>
<name>A0A6G1LBE1_9PEZI</name>
<dbReference type="Proteomes" id="UP000799436">
    <property type="component" value="Unassembled WGS sequence"/>
</dbReference>
<organism evidence="1 2">
    <name type="scientific">Teratosphaeria nubilosa</name>
    <dbReference type="NCBI Taxonomy" id="161662"/>
    <lineage>
        <taxon>Eukaryota</taxon>
        <taxon>Fungi</taxon>
        <taxon>Dikarya</taxon>
        <taxon>Ascomycota</taxon>
        <taxon>Pezizomycotina</taxon>
        <taxon>Dothideomycetes</taxon>
        <taxon>Dothideomycetidae</taxon>
        <taxon>Mycosphaerellales</taxon>
        <taxon>Teratosphaeriaceae</taxon>
        <taxon>Teratosphaeria</taxon>
    </lineage>
</organism>
<keyword evidence="2" id="KW-1185">Reference proteome</keyword>
<accession>A0A6G1LBE1</accession>
<dbReference type="AlphaFoldDB" id="A0A6G1LBE1"/>